<dbReference type="InterPro" id="IPR037128">
    <property type="entry name" value="Quinolinate_PRibosylTase_N_sf"/>
</dbReference>
<evidence type="ECO:0000313" key="2">
    <source>
        <dbReference type="EMBL" id="VAV89528.1"/>
    </source>
</evidence>
<accession>A0A3B0RMU6</accession>
<keyword evidence="2" id="KW-0436">Ligase</keyword>
<dbReference type="Gene3D" id="3.90.1170.20">
    <property type="entry name" value="Quinolinate phosphoribosyl transferase, N-terminal domain"/>
    <property type="match status" value="1"/>
</dbReference>
<dbReference type="InterPro" id="IPR036068">
    <property type="entry name" value="Nicotinate_pribotase-like_C"/>
</dbReference>
<dbReference type="SUPFAM" id="SSF54675">
    <property type="entry name" value="Nicotinate/Quinolinate PRTase N-terminal domain-like"/>
    <property type="match status" value="1"/>
</dbReference>
<dbReference type="Pfam" id="PF02749">
    <property type="entry name" value="QRPTase_N"/>
    <property type="match status" value="1"/>
</dbReference>
<dbReference type="GO" id="GO:0004516">
    <property type="term" value="F:nicotinate phosphoribosyltransferase activity"/>
    <property type="evidence" value="ECO:0007669"/>
    <property type="project" value="UniProtKB-EC"/>
</dbReference>
<dbReference type="GO" id="GO:0009435">
    <property type="term" value="P:NAD+ biosynthetic process"/>
    <property type="evidence" value="ECO:0007669"/>
    <property type="project" value="InterPro"/>
</dbReference>
<dbReference type="InterPro" id="IPR013785">
    <property type="entry name" value="Aldolase_TIM"/>
</dbReference>
<dbReference type="InterPro" id="IPR053190">
    <property type="entry name" value="NAPRTase-like"/>
</dbReference>
<keyword evidence="2" id="KW-0808">Transferase</keyword>
<dbReference type="PANTHER" id="PTHR43202:SF1">
    <property type="entry name" value="NICOTINATE PHOSPHORIBOSYLTRANSFERASE"/>
    <property type="match status" value="1"/>
</dbReference>
<name>A0A3B0RMU6_9ZZZZ</name>
<dbReference type="AlphaFoldDB" id="A0A3B0RMU6"/>
<dbReference type="SUPFAM" id="SSF51690">
    <property type="entry name" value="Nicotinate/Quinolinate PRTase C-terminal domain-like"/>
    <property type="match status" value="1"/>
</dbReference>
<protein>
    <submittedName>
        <fullName evidence="2">Nicotinate phosphoribosyltransferase</fullName>
        <ecNumber evidence="2">6.3.4.21</ecNumber>
    </submittedName>
</protein>
<proteinExistence type="predicted"/>
<dbReference type="InterPro" id="IPR022412">
    <property type="entry name" value="Quinolinate_PRibosylTrfase_N"/>
</dbReference>
<evidence type="ECO:0000259" key="1">
    <source>
        <dbReference type="Pfam" id="PF02749"/>
    </source>
</evidence>
<dbReference type="Gene3D" id="3.20.20.70">
    <property type="entry name" value="Aldolase class I"/>
    <property type="match status" value="1"/>
</dbReference>
<feature type="non-terminal residue" evidence="2">
    <location>
        <position position="262"/>
    </location>
</feature>
<reference evidence="2" key="1">
    <citation type="submission" date="2018-06" db="EMBL/GenBank/DDBJ databases">
        <authorList>
            <person name="Zhirakovskaya E."/>
        </authorList>
    </citation>
    <scope>NUCLEOTIDE SEQUENCE</scope>
</reference>
<gene>
    <name evidence="2" type="ORF">MNBD_ALPHA08-2072</name>
</gene>
<dbReference type="EC" id="6.3.4.21" evidence="2"/>
<sequence>MVSKTISAQRSRVLDKMVEVALAAGPLAAITDKYFTNTSRIVAGEKEADVTYAVFLRRRSIAALEPAVRLIKALVPEARVTRFFEEGDKVPAEDKMLEISGPMSKLSEVETVMLQKVGFPCISARNAHAMCVAMPNASFLDMHARHASGAEMNLLAAYGAAIGSDAARAEDKNVKGFVGSSQDLTAPLFGAENGMGTMPHALVGYTDGDVVAATKLFIKELPEVPAVISLVDYEGRETTDALKCADWFFNEARLQDKGKTFG</sequence>
<dbReference type="EMBL" id="UOEC01000061">
    <property type="protein sequence ID" value="VAV89528.1"/>
    <property type="molecule type" value="Genomic_DNA"/>
</dbReference>
<dbReference type="PANTHER" id="PTHR43202">
    <property type="entry name" value="NICOTINATE-NUCLEOTIDE PYROPHOSPHORYLASE"/>
    <property type="match status" value="1"/>
</dbReference>
<organism evidence="2">
    <name type="scientific">hydrothermal vent metagenome</name>
    <dbReference type="NCBI Taxonomy" id="652676"/>
    <lineage>
        <taxon>unclassified sequences</taxon>
        <taxon>metagenomes</taxon>
        <taxon>ecological metagenomes</taxon>
    </lineage>
</organism>
<feature type="domain" description="Quinolinate phosphoribosyl transferase N-terminal" evidence="1">
    <location>
        <begin position="34"/>
        <end position="115"/>
    </location>
</feature>
<keyword evidence="2" id="KW-0328">Glycosyltransferase</keyword>
<dbReference type="GO" id="GO:0016763">
    <property type="term" value="F:pentosyltransferase activity"/>
    <property type="evidence" value="ECO:0007669"/>
    <property type="project" value="InterPro"/>
</dbReference>